<evidence type="ECO:0000259" key="1">
    <source>
        <dbReference type="Pfam" id="PF01636"/>
    </source>
</evidence>
<dbReference type="Proteomes" id="UP000613580">
    <property type="component" value="Unassembled WGS sequence"/>
</dbReference>
<dbReference type="GO" id="GO:0005739">
    <property type="term" value="C:mitochondrion"/>
    <property type="evidence" value="ECO:0007669"/>
    <property type="project" value="TreeGrafter"/>
</dbReference>
<dbReference type="InterPro" id="IPR002575">
    <property type="entry name" value="Aminoglycoside_PTrfase"/>
</dbReference>
<evidence type="ECO:0000313" key="3">
    <source>
        <dbReference type="Proteomes" id="UP000613580"/>
    </source>
</evidence>
<protein>
    <submittedName>
        <fullName evidence="2">APH domain-containing protein</fullName>
    </submittedName>
</protein>
<proteinExistence type="predicted"/>
<reference evidence="2" key="1">
    <citation type="submission" date="2020-05" db="EMBL/GenBank/DDBJ databases">
        <title>Mycena genomes resolve the evolution of fungal bioluminescence.</title>
        <authorList>
            <person name="Tsai I.J."/>
        </authorList>
    </citation>
    <scope>NUCLEOTIDE SEQUENCE</scope>
    <source>
        <strain evidence="2">110903Hualien_Pintung</strain>
    </source>
</reference>
<dbReference type="PANTHER" id="PTHR36091">
    <property type="entry name" value="ALTERED INHERITANCE OF MITOCHONDRIA PROTEIN 9, MITOCHONDRIAL"/>
    <property type="match status" value="1"/>
</dbReference>
<dbReference type="Gene3D" id="3.30.200.20">
    <property type="entry name" value="Phosphorylase Kinase, domain 1"/>
    <property type="match status" value="1"/>
</dbReference>
<dbReference type="InterPro" id="IPR011009">
    <property type="entry name" value="Kinase-like_dom_sf"/>
</dbReference>
<organism evidence="2 3">
    <name type="scientific">Mycena chlorophos</name>
    <name type="common">Agaric fungus</name>
    <name type="synonym">Agaricus chlorophos</name>
    <dbReference type="NCBI Taxonomy" id="658473"/>
    <lineage>
        <taxon>Eukaryota</taxon>
        <taxon>Fungi</taxon>
        <taxon>Dikarya</taxon>
        <taxon>Basidiomycota</taxon>
        <taxon>Agaricomycotina</taxon>
        <taxon>Agaricomycetes</taxon>
        <taxon>Agaricomycetidae</taxon>
        <taxon>Agaricales</taxon>
        <taxon>Marasmiineae</taxon>
        <taxon>Mycenaceae</taxon>
        <taxon>Mycena</taxon>
    </lineage>
</organism>
<dbReference type="PANTHER" id="PTHR36091:SF2">
    <property type="entry name" value="AMINOGLYCOSIDE PHOSPHOTRANSFERASE DOMAIN-CONTAINING PROTEIN"/>
    <property type="match status" value="1"/>
</dbReference>
<dbReference type="OrthoDB" id="2831558at2759"/>
<sequence length="578" mass="66293">MLRFERASSIVFNQLKYYGSPRPFFLSLRASISTTRSLRALSSIMTESQNDLYDYTSGRWVYNDALRHKERRVTFDVDGLCRLAAESLKQSLSDVLSISKLAEGGFNRTFLVALRDGRQVVARIPYPIAVPHYYAVASEVATMEYQRSCGIPVPEIYGYSADANNVAGTPYIFMEFIHGPKLGDVWRSLGDDEVISVIRQLTQLESRMMSRPFPAGGSLYFTEDLEKFRPGLGVPLEDKRFCVGPDTKLALWYGRRTGLDVYRGPYHSAEEVLAVAAHKEIAYLRQFGQPLLPWRRERRPSYKYQLQSPLDHVENLERYLGITSSLVPQDPALSRFYIRHPDLHPNNIFVSWSPGSDCKIVSLFDWQHTSILPMFLLAGIPQRLQNHADAVSQSMTLPSRPENLDQMGEARRDGEEYRYRLRLVHYHYVVSTMECNPLHYAAFTDRLFALRGRLFLHAGGPWEGESFDLEAALIQATNKWEDLTGAVVPCPIKFDTKDLDEMAELDKEMSETTRGFELLQAMRGIGEEGWVPVKDYEDTVAFLKQFKEESLAGAESVEEREEIMDQWPWNDMDEEMYM</sequence>
<name>A0A8H6S1Y4_MYCCL</name>
<accession>A0A8H6S1Y4</accession>
<dbReference type="SUPFAM" id="SSF56112">
    <property type="entry name" value="Protein kinase-like (PK-like)"/>
    <property type="match status" value="1"/>
</dbReference>
<evidence type="ECO:0000313" key="2">
    <source>
        <dbReference type="EMBL" id="KAF7290352.1"/>
    </source>
</evidence>
<dbReference type="InterPro" id="IPR051035">
    <property type="entry name" value="Mito_inheritance_9"/>
</dbReference>
<dbReference type="Pfam" id="PF01636">
    <property type="entry name" value="APH"/>
    <property type="match status" value="1"/>
</dbReference>
<feature type="domain" description="Aminoglycoside phosphotransferase" evidence="1">
    <location>
        <begin position="98"/>
        <end position="371"/>
    </location>
</feature>
<keyword evidence="3" id="KW-1185">Reference proteome</keyword>
<comment type="caution">
    <text evidence="2">The sequence shown here is derived from an EMBL/GenBank/DDBJ whole genome shotgun (WGS) entry which is preliminary data.</text>
</comment>
<dbReference type="EMBL" id="JACAZE010000026">
    <property type="protein sequence ID" value="KAF7290352.1"/>
    <property type="molecule type" value="Genomic_DNA"/>
</dbReference>
<dbReference type="AlphaFoldDB" id="A0A8H6S1Y4"/>
<gene>
    <name evidence="2" type="ORF">HMN09_01293200</name>
</gene>